<gene>
    <name evidence="4" type="ORF">PV07_10425</name>
</gene>
<dbReference type="Pfam" id="PF17171">
    <property type="entry name" value="GST_C_6"/>
    <property type="match status" value="1"/>
</dbReference>
<dbReference type="PANTHER" id="PTHR12289:SF41">
    <property type="entry name" value="FAILED AXON CONNECTIONS-RELATED"/>
    <property type="match status" value="1"/>
</dbReference>
<evidence type="ECO:0000259" key="2">
    <source>
        <dbReference type="Pfam" id="PF17171"/>
    </source>
</evidence>
<dbReference type="STRING" id="569365.A0A0D2C2L0"/>
<dbReference type="InterPro" id="IPR040079">
    <property type="entry name" value="Glutathione_S-Trfase"/>
</dbReference>
<dbReference type="SFLD" id="SFLDS00019">
    <property type="entry name" value="Glutathione_Transferase_(cytos"/>
    <property type="match status" value="1"/>
</dbReference>
<evidence type="ECO:0000313" key="5">
    <source>
        <dbReference type="Proteomes" id="UP000054466"/>
    </source>
</evidence>
<dbReference type="SFLD" id="SFLDG01180">
    <property type="entry name" value="SUF1"/>
    <property type="match status" value="1"/>
</dbReference>
<dbReference type="InterPro" id="IPR050931">
    <property type="entry name" value="Mito_Protein_Transport_Metaxin"/>
</dbReference>
<evidence type="ECO:0000313" key="4">
    <source>
        <dbReference type="EMBL" id="KIW24730.1"/>
    </source>
</evidence>
<dbReference type="VEuPathDB" id="FungiDB:PV07_10425"/>
<evidence type="ECO:0000256" key="1">
    <source>
        <dbReference type="ARBA" id="ARBA00006475"/>
    </source>
</evidence>
<dbReference type="InterPro" id="IPR012336">
    <property type="entry name" value="Thioredoxin-like_fold"/>
</dbReference>
<dbReference type="GeneID" id="27349619"/>
<dbReference type="OrthoDB" id="5809458at2759"/>
<evidence type="ECO:0008006" key="6">
    <source>
        <dbReference type="Google" id="ProtNLM"/>
    </source>
</evidence>
<dbReference type="SFLD" id="SFLDG01200">
    <property type="entry name" value="SUF1.1"/>
    <property type="match status" value="1"/>
</dbReference>
<dbReference type="InterPro" id="IPR033468">
    <property type="entry name" value="Metaxin_GST"/>
</dbReference>
<dbReference type="Proteomes" id="UP000054466">
    <property type="component" value="Unassembled WGS sequence"/>
</dbReference>
<feature type="domain" description="Metaxin glutathione S-transferase" evidence="2">
    <location>
        <begin position="203"/>
        <end position="250"/>
    </location>
</feature>
<keyword evidence="5" id="KW-1185">Reference proteome</keyword>
<dbReference type="EMBL" id="KN847045">
    <property type="protein sequence ID" value="KIW24730.1"/>
    <property type="molecule type" value="Genomic_DNA"/>
</dbReference>
<dbReference type="RefSeq" id="XP_016244946.1">
    <property type="nucleotide sequence ID" value="XM_016397755.1"/>
</dbReference>
<dbReference type="InterPro" id="IPR026928">
    <property type="entry name" value="FAX/IsoI-like"/>
</dbReference>
<dbReference type="PANTHER" id="PTHR12289">
    <property type="entry name" value="METAXIN RELATED"/>
    <property type="match status" value="1"/>
</dbReference>
<protein>
    <recommendedName>
        <fullName evidence="6">Thioredoxin-like fold domain-containing protein</fullName>
    </recommendedName>
</protein>
<dbReference type="HOGENOM" id="CLU_044137_1_2_1"/>
<reference evidence="4 5" key="1">
    <citation type="submission" date="2015-01" db="EMBL/GenBank/DDBJ databases">
        <title>The Genome Sequence of Cladophialophora immunda CBS83496.</title>
        <authorList>
            <consortium name="The Broad Institute Genomics Platform"/>
            <person name="Cuomo C."/>
            <person name="de Hoog S."/>
            <person name="Gorbushina A."/>
            <person name="Stielow B."/>
            <person name="Teixiera M."/>
            <person name="Abouelleil A."/>
            <person name="Chapman S.B."/>
            <person name="Priest M."/>
            <person name="Young S.K."/>
            <person name="Wortman J."/>
            <person name="Nusbaum C."/>
            <person name="Birren B."/>
        </authorList>
    </citation>
    <scope>NUCLEOTIDE SEQUENCE [LARGE SCALE GENOMIC DNA]</scope>
    <source>
        <strain evidence="4 5">CBS 83496</strain>
    </source>
</reference>
<proteinExistence type="inferred from homology"/>
<comment type="similarity">
    <text evidence="1">Belongs to the FAX family.</text>
</comment>
<dbReference type="GO" id="GO:0005737">
    <property type="term" value="C:cytoplasm"/>
    <property type="evidence" value="ECO:0007669"/>
    <property type="project" value="TreeGrafter"/>
</dbReference>
<name>A0A0D2C2L0_9EURO</name>
<evidence type="ECO:0000259" key="3">
    <source>
        <dbReference type="Pfam" id="PF17172"/>
    </source>
</evidence>
<organism evidence="4 5">
    <name type="scientific">Cladophialophora immunda</name>
    <dbReference type="NCBI Taxonomy" id="569365"/>
    <lineage>
        <taxon>Eukaryota</taxon>
        <taxon>Fungi</taxon>
        <taxon>Dikarya</taxon>
        <taxon>Ascomycota</taxon>
        <taxon>Pezizomycotina</taxon>
        <taxon>Eurotiomycetes</taxon>
        <taxon>Chaetothyriomycetidae</taxon>
        <taxon>Chaetothyriales</taxon>
        <taxon>Herpotrichiellaceae</taxon>
        <taxon>Cladophialophora</taxon>
    </lineage>
</organism>
<dbReference type="AlphaFoldDB" id="A0A0D2C2L0"/>
<feature type="domain" description="Thioredoxin-like fold" evidence="3">
    <location>
        <begin position="24"/>
        <end position="127"/>
    </location>
</feature>
<accession>A0A0D2C2L0</accession>
<sequence>MSTEKSKLTLARGWPEKGVYSWSPFVTKVEFRFRHAGLAYDVEAGSVKVAPKGKIPYVDLGPLQDGGHNGPSLLGDSTFIIQRLLSMARIQDLNGSLPEQSKLNDLALRALLEDKLYFYHMRERWIENFYIQREKALWSMPYPVRVIVGLLIYRGVTKTLHGQGVGRLTGEEVRSLKSEIWQSIDSVLNSRLRQAPGSDAPAWVLGGEQPTEADATLFGFIVSVLVSDSAPESKKIVKSFPSVVTYAERIHNCYFPEYEKWT</sequence>
<dbReference type="Pfam" id="PF17172">
    <property type="entry name" value="GST_N_4"/>
    <property type="match status" value="1"/>
</dbReference>